<gene>
    <name evidence="5" type="ORF">GCM10011514_15670</name>
</gene>
<dbReference type="Pfam" id="PF00356">
    <property type="entry name" value="LacI"/>
    <property type="match status" value="1"/>
</dbReference>
<dbReference type="PANTHER" id="PTHR30146:SF109">
    <property type="entry name" value="HTH-TYPE TRANSCRIPTIONAL REGULATOR GALS"/>
    <property type="match status" value="1"/>
</dbReference>
<dbReference type="InterPro" id="IPR001761">
    <property type="entry name" value="Peripla_BP/Lac1_sug-bd_dom"/>
</dbReference>
<keyword evidence="1" id="KW-0805">Transcription regulation</keyword>
<dbReference type="Proteomes" id="UP000609064">
    <property type="component" value="Unassembled WGS sequence"/>
</dbReference>
<dbReference type="InterPro" id="IPR000394">
    <property type="entry name" value="RNA_pol_sigma_54"/>
</dbReference>
<keyword evidence="2" id="KW-0238">DNA-binding</keyword>
<dbReference type="InterPro" id="IPR028082">
    <property type="entry name" value="Peripla_BP_I"/>
</dbReference>
<dbReference type="Pfam" id="PF00532">
    <property type="entry name" value="Peripla_BP_1"/>
    <property type="match status" value="1"/>
</dbReference>
<dbReference type="SMART" id="SM00354">
    <property type="entry name" value="HTH_LACI"/>
    <property type="match status" value="1"/>
</dbReference>
<dbReference type="PANTHER" id="PTHR30146">
    <property type="entry name" value="LACI-RELATED TRANSCRIPTIONAL REPRESSOR"/>
    <property type="match status" value="1"/>
</dbReference>
<accession>A0A916YM82</accession>
<comment type="caution">
    <text evidence="5">The sequence shown here is derived from an EMBL/GenBank/DDBJ whole genome shotgun (WGS) entry which is preliminary data.</text>
</comment>
<dbReference type="GO" id="GO:0016987">
    <property type="term" value="F:sigma factor activity"/>
    <property type="evidence" value="ECO:0007669"/>
    <property type="project" value="InterPro"/>
</dbReference>
<dbReference type="CDD" id="cd06267">
    <property type="entry name" value="PBP1_LacI_sugar_binding-like"/>
    <property type="match status" value="1"/>
</dbReference>
<dbReference type="Gene3D" id="3.40.50.2300">
    <property type="match status" value="2"/>
</dbReference>
<protein>
    <submittedName>
        <fullName evidence="5">LacI family transcriptional regulator</fullName>
    </submittedName>
</protein>
<dbReference type="SUPFAM" id="SSF47413">
    <property type="entry name" value="lambda repressor-like DNA-binding domains"/>
    <property type="match status" value="1"/>
</dbReference>
<organism evidence="5 6">
    <name type="scientific">Emticicia aquatilis</name>
    <dbReference type="NCBI Taxonomy" id="1537369"/>
    <lineage>
        <taxon>Bacteria</taxon>
        <taxon>Pseudomonadati</taxon>
        <taxon>Bacteroidota</taxon>
        <taxon>Cytophagia</taxon>
        <taxon>Cytophagales</taxon>
        <taxon>Leadbetterellaceae</taxon>
        <taxon>Emticicia</taxon>
    </lineage>
</organism>
<reference evidence="5" key="2">
    <citation type="submission" date="2020-09" db="EMBL/GenBank/DDBJ databases">
        <authorList>
            <person name="Sun Q."/>
            <person name="Zhou Y."/>
        </authorList>
    </citation>
    <scope>NUCLEOTIDE SEQUENCE</scope>
    <source>
        <strain evidence="5">CGMCC 1.15958</strain>
    </source>
</reference>
<evidence type="ECO:0000259" key="4">
    <source>
        <dbReference type="PROSITE" id="PS50932"/>
    </source>
</evidence>
<keyword evidence="3" id="KW-0804">Transcription</keyword>
<dbReference type="SUPFAM" id="SSF53822">
    <property type="entry name" value="Periplasmic binding protein-like I"/>
    <property type="match status" value="1"/>
</dbReference>
<evidence type="ECO:0000313" key="5">
    <source>
        <dbReference type="EMBL" id="GGD52322.1"/>
    </source>
</evidence>
<evidence type="ECO:0000313" key="6">
    <source>
        <dbReference type="Proteomes" id="UP000609064"/>
    </source>
</evidence>
<reference evidence="5" key="1">
    <citation type="journal article" date="2014" name="Int. J. Syst. Evol. Microbiol.">
        <title>Complete genome sequence of Corynebacterium casei LMG S-19264T (=DSM 44701T), isolated from a smear-ripened cheese.</title>
        <authorList>
            <consortium name="US DOE Joint Genome Institute (JGI-PGF)"/>
            <person name="Walter F."/>
            <person name="Albersmeier A."/>
            <person name="Kalinowski J."/>
            <person name="Ruckert C."/>
        </authorList>
    </citation>
    <scope>NUCLEOTIDE SEQUENCE</scope>
    <source>
        <strain evidence="5">CGMCC 1.15958</strain>
    </source>
</reference>
<dbReference type="GO" id="GO:0000976">
    <property type="term" value="F:transcription cis-regulatory region binding"/>
    <property type="evidence" value="ECO:0007669"/>
    <property type="project" value="TreeGrafter"/>
</dbReference>
<proteinExistence type="predicted"/>
<evidence type="ECO:0000256" key="2">
    <source>
        <dbReference type="ARBA" id="ARBA00023125"/>
    </source>
</evidence>
<sequence length="353" mass="39231">MLKSNQPQPTKSNNPITIVDVANFLGVSISTVSRALNNKSDINQKTKDAIIQAAIDLDYKPNFLAQSLNKGSTHTIGVIVPDVGHPFFASVLAGIQQVANNTGYRIIVCHSNESYRIEVLNTETLMACRVDGILISHSKETTEFDHIKKITEKGIPVVQYDRVNSELNTSNIIHQDFKGAFNLVEHLISQGCRRIGVMSGPKEMQICKTRIEGYKAALQKHGIEINNDYIVHSNISYGEGEQILNYFIGLENPPDGIFAIVNRNAIEMMKAAKEKGIKIPDELAFAGFGDDILAQYFEPPLTVYNHFPTRIGEIAIRMLIENINNKSNFNPYSKIVEGELIIRKSSLKKGSCL</sequence>
<dbReference type="CDD" id="cd01392">
    <property type="entry name" value="HTH_LacI"/>
    <property type="match status" value="1"/>
</dbReference>
<dbReference type="PROSITE" id="PS00717">
    <property type="entry name" value="SIGMA54_1"/>
    <property type="match status" value="1"/>
</dbReference>
<evidence type="ECO:0000256" key="3">
    <source>
        <dbReference type="ARBA" id="ARBA00023163"/>
    </source>
</evidence>
<name>A0A916YM82_9BACT</name>
<dbReference type="GO" id="GO:0001216">
    <property type="term" value="F:DNA-binding transcription activator activity"/>
    <property type="evidence" value="ECO:0007669"/>
    <property type="project" value="InterPro"/>
</dbReference>
<keyword evidence="6" id="KW-1185">Reference proteome</keyword>
<dbReference type="Gene3D" id="1.10.260.40">
    <property type="entry name" value="lambda repressor-like DNA-binding domains"/>
    <property type="match status" value="1"/>
</dbReference>
<dbReference type="EMBL" id="BMKK01000003">
    <property type="protein sequence ID" value="GGD52322.1"/>
    <property type="molecule type" value="Genomic_DNA"/>
</dbReference>
<dbReference type="InterPro" id="IPR000843">
    <property type="entry name" value="HTH_LacI"/>
</dbReference>
<evidence type="ECO:0000256" key="1">
    <source>
        <dbReference type="ARBA" id="ARBA00023015"/>
    </source>
</evidence>
<dbReference type="PROSITE" id="PS50932">
    <property type="entry name" value="HTH_LACI_2"/>
    <property type="match status" value="1"/>
</dbReference>
<dbReference type="AlphaFoldDB" id="A0A916YM82"/>
<feature type="domain" description="HTH lacI-type" evidence="4">
    <location>
        <begin position="16"/>
        <end position="70"/>
    </location>
</feature>
<dbReference type="InterPro" id="IPR010982">
    <property type="entry name" value="Lambda_DNA-bd_dom_sf"/>
</dbReference>